<protein>
    <submittedName>
        <fullName evidence="1">Uncharacterized protein</fullName>
    </submittedName>
</protein>
<name>A0A1E5JU68_9GAMM</name>
<dbReference type="EMBL" id="LSOG01000030">
    <property type="protein sequence ID" value="OEH48076.1"/>
    <property type="molecule type" value="Genomic_DNA"/>
</dbReference>
<dbReference type="RefSeq" id="WP_141710115.1">
    <property type="nucleotide sequence ID" value="NZ_LSOG01000030.1"/>
</dbReference>
<gene>
    <name evidence="1" type="ORF">lpari_00912</name>
</gene>
<proteinExistence type="predicted"/>
<dbReference type="AlphaFoldDB" id="A0A1E5JU68"/>
<reference evidence="1 2" key="1">
    <citation type="submission" date="2016-02" db="EMBL/GenBank/DDBJ databases">
        <title>Secondary metabolites in Legionella.</title>
        <authorList>
            <person name="Tobias N.J."/>
            <person name="Bode H.B."/>
        </authorList>
    </citation>
    <scope>NUCLEOTIDE SEQUENCE [LARGE SCALE GENOMIC DNA]</scope>
    <source>
        <strain evidence="1 2">DSM 19216</strain>
    </source>
</reference>
<comment type="caution">
    <text evidence="1">The sequence shown here is derived from an EMBL/GenBank/DDBJ whole genome shotgun (WGS) entry which is preliminary data.</text>
</comment>
<evidence type="ECO:0000313" key="2">
    <source>
        <dbReference type="Proteomes" id="UP000095229"/>
    </source>
</evidence>
<accession>A0A1E5JU68</accession>
<sequence>MNFVIAGLTTSLSKKILKNIDMNRSISLEYIRSLRVSRDDRGNVYLYTGTELSILGAVLNSLMLLEKKAEEIEQLIRDFYVDFIDLLVKDDPRREDFLDSAQQEVFDILIHLPEQLYIDIPEERKNEKYKLLYYIRETAEELRHVFENNYTEKFSPGNR</sequence>
<keyword evidence="2" id="KW-1185">Reference proteome</keyword>
<evidence type="ECO:0000313" key="1">
    <source>
        <dbReference type="EMBL" id="OEH48076.1"/>
    </source>
</evidence>
<organism evidence="1 2">
    <name type="scientific">Legionella parisiensis</name>
    <dbReference type="NCBI Taxonomy" id="45071"/>
    <lineage>
        <taxon>Bacteria</taxon>
        <taxon>Pseudomonadati</taxon>
        <taxon>Pseudomonadota</taxon>
        <taxon>Gammaproteobacteria</taxon>
        <taxon>Legionellales</taxon>
        <taxon>Legionellaceae</taxon>
        <taxon>Legionella</taxon>
    </lineage>
</organism>
<dbReference type="Proteomes" id="UP000095229">
    <property type="component" value="Unassembled WGS sequence"/>
</dbReference>